<accession>K2SBJ4</accession>
<dbReference type="HOGENOM" id="CLU_1461574_0_0_1"/>
<dbReference type="Proteomes" id="UP000007129">
    <property type="component" value="Unassembled WGS sequence"/>
</dbReference>
<dbReference type="EMBL" id="AHHD01000025">
    <property type="protein sequence ID" value="EKG22302.1"/>
    <property type="molecule type" value="Genomic_DNA"/>
</dbReference>
<sequence length="185" mass="20314">MERAATAETAFRCKQALHGHETVFLRLHWPCTSLGGLSEPLQLSAATAERPAAAKLPHTPVVRTSRAEDGLEPHCDLQRCGSSHGPGLHSAWEKLVVTKKFILGAISHISFKCPSREFRVLLPRTEVANHGQDEIITTAAEAAVQRLHSRAPGYRIISQVGDSVALVRSSEEDVYYRNDPMSKVD</sequence>
<name>K2SBJ4_MACPH</name>
<evidence type="ECO:0000313" key="2">
    <source>
        <dbReference type="Proteomes" id="UP000007129"/>
    </source>
</evidence>
<comment type="caution">
    <text evidence="1">The sequence shown here is derived from an EMBL/GenBank/DDBJ whole genome shotgun (WGS) entry which is preliminary data.</text>
</comment>
<gene>
    <name evidence="1" type="ORF">MPH_00369</name>
</gene>
<dbReference type="AlphaFoldDB" id="K2SBJ4"/>
<reference evidence="1 2" key="1">
    <citation type="journal article" date="2012" name="BMC Genomics">
        <title>Tools to kill: Genome of one of the most destructive plant pathogenic fungi Macrophomina phaseolina.</title>
        <authorList>
            <person name="Islam M.S."/>
            <person name="Haque M.S."/>
            <person name="Islam M.M."/>
            <person name="Emdad E.M."/>
            <person name="Halim A."/>
            <person name="Hossen Q.M.M."/>
            <person name="Hossain M.Z."/>
            <person name="Ahmed B."/>
            <person name="Rahim S."/>
            <person name="Rahman M.S."/>
            <person name="Alam M.M."/>
            <person name="Hou S."/>
            <person name="Wan X."/>
            <person name="Saito J.A."/>
            <person name="Alam M."/>
        </authorList>
    </citation>
    <scope>NUCLEOTIDE SEQUENCE [LARGE SCALE GENOMIC DNA]</scope>
    <source>
        <strain evidence="1 2">MS6</strain>
    </source>
</reference>
<proteinExistence type="predicted"/>
<protein>
    <submittedName>
        <fullName evidence="1">Zinc finger CCCH-type protein</fullName>
    </submittedName>
</protein>
<dbReference type="VEuPathDB" id="FungiDB:MPH_00369"/>
<evidence type="ECO:0000313" key="1">
    <source>
        <dbReference type="EMBL" id="EKG22302.1"/>
    </source>
</evidence>
<organism evidence="1 2">
    <name type="scientific">Macrophomina phaseolina (strain MS6)</name>
    <name type="common">Charcoal rot fungus</name>
    <dbReference type="NCBI Taxonomy" id="1126212"/>
    <lineage>
        <taxon>Eukaryota</taxon>
        <taxon>Fungi</taxon>
        <taxon>Dikarya</taxon>
        <taxon>Ascomycota</taxon>
        <taxon>Pezizomycotina</taxon>
        <taxon>Dothideomycetes</taxon>
        <taxon>Dothideomycetes incertae sedis</taxon>
        <taxon>Botryosphaeriales</taxon>
        <taxon>Botryosphaeriaceae</taxon>
        <taxon>Macrophomina</taxon>
    </lineage>
</organism>
<dbReference type="InParanoid" id="K2SBJ4"/>